<evidence type="ECO:0000256" key="9">
    <source>
        <dbReference type="ARBA" id="ARBA00022960"/>
    </source>
</evidence>
<dbReference type="GO" id="GO:0071972">
    <property type="term" value="F:peptidoglycan L,D-transpeptidase activity"/>
    <property type="evidence" value="ECO:0007669"/>
    <property type="project" value="TreeGrafter"/>
</dbReference>
<dbReference type="InterPro" id="IPR012338">
    <property type="entry name" value="Beta-lactam/transpept-like"/>
</dbReference>
<organism evidence="17 18">
    <name type="scientific">Shimia abyssi</name>
    <dbReference type="NCBI Taxonomy" id="1662395"/>
    <lineage>
        <taxon>Bacteria</taxon>
        <taxon>Pseudomonadati</taxon>
        <taxon>Pseudomonadota</taxon>
        <taxon>Alphaproteobacteria</taxon>
        <taxon>Rhodobacterales</taxon>
        <taxon>Roseobacteraceae</taxon>
    </lineage>
</organism>
<evidence type="ECO:0000259" key="15">
    <source>
        <dbReference type="Pfam" id="PF00905"/>
    </source>
</evidence>
<feature type="domain" description="Penicillin-binding protein dimerisation" evidence="16">
    <location>
        <begin position="62"/>
        <end position="236"/>
    </location>
</feature>
<dbReference type="InterPro" id="IPR017790">
    <property type="entry name" value="Penicillin-binding_protein_2"/>
</dbReference>
<name>A0A2P8FKB1_9RHOB</name>
<dbReference type="InterPro" id="IPR036138">
    <property type="entry name" value="PBP_dimer_sf"/>
</dbReference>
<evidence type="ECO:0000256" key="14">
    <source>
        <dbReference type="SAM" id="MobiDB-lite"/>
    </source>
</evidence>
<evidence type="ECO:0000256" key="5">
    <source>
        <dbReference type="ARBA" id="ARBA00022645"/>
    </source>
</evidence>
<dbReference type="Proteomes" id="UP000240418">
    <property type="component" value="Unassembled WGS sequence"/>
</dbReference>
<sequence length="647" mass="71081">MRKSPAEVGESHTRLTRRALLLGGAQLAFVGALGLRMRHLQVDQADQFRLLAEENRINIRLIPPARGELFDRNGVVLARNEPSYRITMVREDAGDVDDVISRLATLVELDPDDLDRAMTEMRRSPPFLPITVADRVSWEEMSRVAVNAPALPGITPEVGLSRYYPLRGDLAHVIGYVGPISDYDLSKIENPDQLLRIPRFQIGKVGLEGKMENNLRGKAGTKRVEVNAVGRVMRELDRREGQPGDDVQLTIDQQLQSYTQARLGNESAAAVIMDCQSGDLLAIASSPTFDPNLFVEGISVPAYRALTENDHRPLAAKSVQGTYPPGSTFKMITALAALKEGLFSPDDTVWCPGHLEVSNRRFHCWKRGGHGHVGLTQALRESCDVYFYQLALEVGIDKISAMSTKLGLGIRHDLPMSGVAKGLNPTRDWKAQVRGESWVIGDTANASIGQGFVLASPMQLAVMTARLASGLELQPRLVKSVNGVEQAGAAPQTLDINPTHLDQVRRGMYAVSNHRRGTAYGSRIIADEYRLAGKTGTSQVRNITAAERARGVTRNEDLPWNRRDHALFVNFAPYDTPRVAVSVVVEHGGGGSKAAAPIARDITLQALYGGTPPLSAYPSKDRAKIEEQQEELDRLVPEREITRRNRA</sequence>
<accession>A0A2P8FKB1</accession>
<dbReference type="EMBL" id="PYGJ01000001">
    <property type="protein sequence ID" value="PSL22171.1"/>
    <property type="molecule type" value="Genomic_DNA"/>
</dbReference>
<dbReference type="Pfam" id="PF03717">
    <property type="entry name" value="PBP_dimer"/>
    <property type="match status" value="1"/>
</dbReference>
<dbReference type="GO" id="GO:0016740">
    <property type="term" value="F:transferase activity"/>
    <property type="evidence" value="ECO:0007669"/>
    <property type="project" value="UniProtKB-KW"/>
</dbReference>
<dbReference type="GO" id="GO:0009252">
    <property type="term" value="P:peptidoglycan biosynthetic process"/>
    <property type="evidence" value="ECO:0007669"/>
    <property type="project" value="UniProtKB-KW"/>
</dbReference>
<keyword evidence="17" id="KW-0808">Transferase</keyword>
<comment type="subcellular location">
    <subcellularLocation>
        <location evidence="2">Cell membrane</location>
    </subcellularLocation>
    <subcellularLocation>
        <location evidence="1">Membrane</location>
        <topology evidence="1">Single-pass membrane protein</topology>
    </subcellularLocation>
</comment>
<evidence type="ECO:0000313" key="17">
    <source>
        <dbReference type="EMBL" id="PSL22171.1"/>
    </source>
</evidence>
<evidence type="ECO:0000256" key="2">
    <source>
        <dbReference type="ARBA" id="ARBA00004236"/>
    </source>
</evidence>
<dbReference type="SUPFAM" id="SSF56519">
    <property type="entry name" value="Penicillin binding protein dimerisation domain"/>
    <property type="match status" value="1"/>
</dbReference>
<dbReference type="GO" id="GO:0008658">
    <property type="term" value="F:penicillin binding"/>
    <property type="evidence" value="ECO:0007669"/>
    <property type="project" value="InterPro"/>
</dbReference>
<dbReference type="GO" id="GO:0006508">
    <property type="term" value="P:proteolysis"/>
    <property type="evidence" value="ECO:0007669"/>
    <property type="project" value="UniProtKB-KW"/>
</dbReference>
<gene>
    <name evidence="17" type="ORF">CLV88_101596</name>
</gene>
<evidence type="ECO:0000256" key="3">
    <source>
        <dbReference type="ARBA" id="ARBA00022475"/>
    </source>
</evidence>
<dbReference type="AlphaFoldDB" id="A0A2P8FKB1"/>
<comment type="caution">
    <text evidence="17">The sequence shown here is derived from an EMBL/GenBank/DDBJ whole genome shotgun (WGS) entry which is preliminary data.</text>
</comment>
<keyword evidence="9" id="KW-0133">Cell shape</keyword>
<evidence type="ECO:0000259" key="16">
    <source>
        <dbReference type="Pfam" id="PF03717"/>
    </source>
</evidence>
<keyword evidence="5" id="KW-0121">Carboxypeptidase</keyword>
<evidence type="ECO:0000256" key="7">
    <source>
        <dbReference type="ARBA" id="ARBA00022692"/>
    </source>
</evidence>
<evidence type="ECO:0000313" key="18">
    <source>
        <dbReference type="Proteomes" id="UP000240418"/>
    </source>
</evidence>
<dbReference type="SUPFAM" id="SSF56601">
    <property type="entry name" value="beta-lactamase/transpeptidase-like"/>
    <property type="match status" value="1"/>
</dbReference>
<evidence type="ECO:0000256" key="13">
    <source>
        <dbReference type="ARBA" id="ARBA00023316"/>
    </source>
</evidence>
<keyword evidence="8" id="KW-0378">Hydrolase</keyword>
<keyword evidence="4" id="KW-0997">Cell inner membrane</keyword>
<feature type="domain" description="Penicillin-binding protein transpeptidase" evidence="15">
    <location>
        <begin position="269"/>
        <end position="602"/>
    </location>
</feature>
<keyword evidence="7" id="KW-0812">Transmembrane</keyword>
<dbReference type="PANTHER" id="PTHR30627">
    <property type="entry name" value="PEPTIDOGLYCAN D,D-TRANSPEPTIDASE"/>
    <property type="match status" value="1"/>
</dbReference>
<dbReference type="GO" id="GO:0008360">
    <property type="term" value="P:regulation of cell shape"/>
    <property type="evidence" value="ECO:0007669"/>
    <property type="project" value="UniProtKB-KW"/>
</dbReference>
<keyword evidence="12" id="KW-0472">Membrane</keyword>
<keyword evidence="11" id="KW-1133">Transmembrane helix</keyword>
<dbReference type="GO" id="GO:0009002">
    <property type="term" value="F:serine-type D-Ala-D-Ala carboxypeptidase activity"/>
    <property type="evidence" value="ECO:0007669"/>
    <property type="project" value="InterPro"/>
</dbReference>
<keyword evidence="3" id="KW-1003">Cell membrane</keyword>
<dbReference type="OrthoDB" id="9766847at2"/>
<keyword evidence="10" id="KW-0573">Peptidoglycan synthesis</keyword>
<evidence type="ECO:0000256" key="6">
    <source>
        <dbReference type="ARBA" id="ARBA00022670"/>
    </source>
</evidence>
<keyword evidence="18" id="KW-1185">Reference proteome</keyword>
<evidence type="ECO:0000256" key="11">
    <source>
        <dbReference type="ARBA" id="ARBA00022989"/>
    </source>
</evidence>
<reference evidence="17 18" key="1">
    <citation type="submission" date="2018-03" db="EMBL/GenBank/DDBJ databases">
        <title>Genomic Encyclopedia of Archaeal and Bacterial Type Strains, Phase II (KMG-II): from individual species to whole genera.</title>
        <authorList>
            <person name="Goeker M."/>
        </authorList>
    </citation>
    <scope>NUCLEOTIDE SEQUENCE [LARGE SCALE GENOMIC DNA]</scope>
    <source>
        <strain evidence="17 18">DSM 100673</strain>
    </source>
</reference>
<dbReference type="PANTHER" id="PTHR30627:SF2">
    <property type="entry name" value="PEPTIDOGLYCAN D,D-TRANSPEPTIDASE MRDA"/>
    <property type="match status" value="1"/>
</dbReference>
<evidence type="ECO:0000256" key="1">
    <source>
        <dbReference type="ARBA" id="ARBA00004167"/>
    </source>
</evidence>
<dbReference type="NCBIfam" id="TIGR03423">
    <property type="entry name" value="pbp2_mrdA"/>
    <property type="match status" value="1"/>
</dbReference>
<evidence type="ECO:0000256" key="4">
    <source>
        <dbReference type="ARBA" id="ARBA00022519"/>
    </source>
</evidence>
<dbReference type="GO" id="GO:0005886">
    <property type="term" value="C:plasma membrane"/>
    <property type="evidence" value="ECO:0007669"/>
    <property type="project" value="UniProtKB-SubCell"/>
</dbReference>
<keyword evidence="6" id="KW-0645">Protease</keyword>
<feature type="compositionally biased region" description="Basic and acidic residues" evidence="14">
    <location>
        <begin position="619"/>
        <end position="647"/>
    </location>
</feature>
<dbReference type="InterPro" id="IPR005311">
    <property type="entry name" value="PBP_dimer"/>
</dbReference>
<evidence type="ECO:0000256" key="10">
    <source>
        <dbReference type="ARBA" id="ARBA00022984"/>
    </source>
</evidence>
<dbReference type="Gene3D" id="3.90.1310.10">
    <property type="entry name" value="Penicillin-binding protein 2a (Domain 2)"/>
    <property type="match status" value="1"/>
</dbReference>
<dbReference type="InterPro" id="IPR050515">
    <property type="entry name" value="Beta-lactam/transpept"/>
</dbReference>
<dbReference type="Gene3D" id="3.40.710.10">
    <property type="entry name" value="DD-peptidase/beta-lactamase superfamily"/>
    <property type="match status" value="1"/>
</dbReference>
<dbReference type="RefSeq" id="WP_106606849.1">
    <property type="nucleotide sequence ID" value="NZ_PYGJ01000001.1"/>
</dbReference>
<feature type="region of interest" description="Disordered" evidence="14">
    <location>
        <begin position="615"/>
        <end position="647"/>
    </location>
</feature>
<protein>
    <submittedName>
        <fullName evidence="17">Peptidoglycan glycosyltransferase</fullName>
    </submittedName>
</protein>
<proteinExistence type="predicted"/>
<dbReference type="Gene3D" id="3.30.1390.30">
    <property type="entry name" value="Penicillin-binding protein 2a, domain 3"/>
    <property type="match status" value="1"/>
</dbReference>
<keyword evidence="13" id="KW-0961">Cell wall biogenesis/degradation</keyword>
<dbReference type="GO" id="GO:0071555">
    <property type="term" value="P:cell wall organization"/>
    <property type="evidence" value="ECO:0007669"/>
    <property type="project" value="UniProtKB-KW"/>
</dbReference>
<evidence type="ECO:0000256" key="12">
    <source>
        <dbReference type="ARBA" id="ARBA00023136"/>
    </source>
</evidence>
<dbReference type="Pfam" id="PF00905">
    <property type="entry name" value="Transpeptidase"/>
    <property type="match status" value="1"/>
</dbReference>
<evidence type="ECO:0000256" key="8">
    <source>
        <dbReference type="ARBA" id="ARBA00022801"/>
    </source>
</evidence>
<dbReference type="InterPro" id="IPR001460">
    <property type="entry name" value="PCN-bd_Tpept"/>
</dbReference>